<gene>
    <name evidence="7" type="ORF">TCAL_15212</name>
</gene>
<keyword evidence="3" id="KW-0812">Transmembrane</keyword>
<name>A0A553NEF6_TIGCA</name>
<dbReference type="InterPro" id="IPR038350">
    <property type="entry name" value="Orai_sf"/>
</dbReference>
<feature type="region of interest" description="Disordered" evidence="6">
    <location>
        <begin position="196"/>
        <end position="218"/>
    </location>
</feature>
<evidence type="ECO:0000256" key="2">
    <source>
        <dbReference type="ARBA" id="ARBA00008062"/>
    </source>
</evidence>
<dbReference type="Pfam" id="PF07856">
    <property type="entry name" value="Orai-1"/>
    <property type="match status" value="1"/>
</dbReference>
<dbReference type="STRING" id="6832.A0A553NEF6"/>
<sequence length="218" mass="23390">MSGALNTPPLGHSRPPTDPAPHLPTKVAESVFSVASTSSRYSAGQSSVSIPLPDPSIKSSIRHHHSHLRANTIPSSGYYPNSHPFGQSGYGLNSSYQSIGSVAHPHPLNSQPSFLLPTKALILGNNNGNMQQGVDENIYHWKVLNLSRAKLKASSRTSALLSGFAMVAMVEIQIDDKSEVYEDGIKELQLLRAQLEDPEASPNPQRSPEPGSGLVQIV</sequence>
<feature type="region of interest" description="Disordered" evidence="6">
    <location>
        <begin position="43"/>
        <end position="65"/>
    </location>
</feature>
<comment type="similarity">
    <text evidence="2">Belongs to the Orai family.</text>
</comment>
<evidence type="ECO:0000256" key="5">
    <source>
        <dbReference type="ARBA" id="ARBA00023136"/>
    </source>
</evidence>
<dbReference type="GO" id="GO:0016020">
    <property type="term" value="C:membrane"/>
    <property type="evidence" value="ECO:0007669"/>
    <property type="project" value="UniProtKB-SubCell"/>
</dbReference>
<evidence type="ECO:0000256" key="1">
    <source>
        <dbReference type="ARBA" id="ARBA00004141"/>
    </source>
</evidence>
<evidence type="ECO:0000313" key="8">
    <source>
        <dbReference type="Proteomes" id="UP000318571"/>
    </source>
</evidence>
<dbReference type="AlphaFoldDB" id="A0A553NEF6"/>
<dbReference type="PANTHER" id="PTHR31501">
    <property type="entry name" value="CALCIUM RELEASE-ACTIVATED CALCIUM CHANNEL PROTEIN 1"/>
    <property type="match status" value="1"/>
</dbReference>
<dbReference type="Gene3D" id="1.20.140.140">
    <property type="entry name" value="Calcium release-activated calcium channel protein Orai"/>
    <property type="match status" value="1"/>
</dbReference>
<dbReference type="Proteomes" id="UP000318571">
    <property type="component" value="Chromosome 10"/>
</dbReference>
<proteinExistence type="inferred from homology"/>
<evidence type="ECO:0000256" key="4">
    <source>
        <dbReference type="ARBA" id="ARBA00022989"/>
    </source>
</evidence>
<keyword evidence="5" id="KW-0472">Membrane</keyword>
<dbReference type="InterPro" id="IPR012446">
    <property type="entry name" value="CRAC_channel"/>
</dbReference>
<keyword evidence="4" id="KW-1133">Transmembrane helix</keyword>
<dbReference type="GO" id="GO:0002115">
    <property type="term" value="P:store-operated calcium entry"/>
    <property type="evidence" value="ECO:0007669"/>
    <property type="project" value="TreeGrafter"/>
</dbReference>
<accession>A0A553NEF6</accession>
<evidence type="ECO:0000256" key="6">
    <source>
        <dbReference type="SAM" id="MobiDB-lite"/>
    </source>
</evidence>
<dbReference type="EMBL" id="VCGU01000458">
    <property type="protein sequence ID" value="TRY63788.1"/>
    <property type="molecule type" value="Genomic_DNA"/>
</dbReference>
<keyword evidence="8" id="KW-1185">Reference proteome</keyword>
<evidence type="ECO:0000256" key="3">
    <source>
        <dbReference type="ARBA" id="ARBA00022692"/>
    </source>
</evidence>
<comment type="subcellular location">
    <subcellularLocation>
        <location evidence="1">Membrane</location>
        <topology evidence="1">Multi-pass membrane protein</topology>
    </subcellularLocation>
</comment>
<protein>
    <submittedName>
        <fullName evidence="7">Uncharacterized protein</fullName>
    </submittedName>
</protein>
<organism evidence="7 8">
    <name type="scientific">Tigriopus californicus</name>
    <name type="common">Marine copepod</name>
    <dbReference type="NCBI Taxonomy" id="6832"/>
    <lineage>
        <taxon>Eukaryota</taxon>
        <taxon>Metazoa</taxon>
        <taxon>Ecdysozoa</taxon>
        <taxon>Arthropoda</taxon>
        <taxon>Crustacea</taxon>
        <taxon>Multicrustacea</taxon>
        <taxon>Hexanauplia</taxon>
        <taxon>Copepoda</taxon>
        <taxon>Harpacticoida</taxon>
        <taxon>Harpacticidae</taxon>
        <taxon>Tigriopus</taxon>
    </lineage>
</organism>
<dbReference type="PANTHER" id="PTHR31501:SF7">
    <property type="entry name" value="CALCIUM RELEASE-ACTIVATED CALCIUM CHANNEL PROTEIN 1"/>
    <property type="match status" value="1"/>
</dbReference>
<comment type="caution">
    <text evidence="7">The sequence shown here is derived from an EMBL/GenBank/DDBJ whole genome shotgun (WGS) entry which is preliminary data.</text>
</comment>
<feature type="region of interest" description="Disordered" evidence="6">
    <location>
        <begin position="1"/>
        <end position="24"/>
    </location>
</feature>
<dbReference type="GO" id="GO:0015279">
    <property type="term" value="F:store-operated calcium channel activity"/>
    <property type="evidence" value="ECO:0007669"/>
    <property type="project" value="TreeGrafter"/>
</dbReference>
<reference evidence="7 8" key="1">
    <citation type="journal article" date="2018" name="Nat. Ecol. Evol.">
        <title>Genomic signatures of mitonuclear coevolution across populations of Tigriopus californicus.</title>
        <authorList>
            <person name="Barreto F.S."/>
            <person name="Watson E.T."/>
            <person name="Lima T.G."/>
            <person name="Willett C.S."/>
            <person name="Edmands S."/>
            <person name="Li W."/>
            <person name="Burton R.S."/>
        </authorList>
    </citation>
    <scope>NUCLEOTIDE SEQUENCE [LARGE SCALE GENOMIC DNA]</scope>
    <source>
        <strain evidence="7 8">San Diego</strain>
    </source>
</reference>
<evidence type="ECO:0000313" key="7">
    <source>
        <dbReference type="EMBL" id="TRY63788.1"/>
    </source>
</evidence>